<organism evidence="1 2">
    <name type="scientific">Brassicogethes aeneus</name>
    <name type="common">Rape pollen beetle</name>
    <name type="synonym">Meligethes aeneus</name>
    <dbReference type="NCBI Taxonomy" id="1431903"/>
    <lineage>
        <taxon>Eukaryota</taxon>
        <taxon>Metazoa</taxon>
        <taxon>Ecdysozoa</taxon>
        <taxon>Arthropoda</taxon>
        <taxon>Hexapoda</taxon>
        <taxon>Insecta</taxon>
        <taxon>Pterygota</taxon>
        <taxon>Neoptera</taxon>
        <taxon>Endopterygota</taxon>
        <taxon>Coleoptera</taxon>
        <taxon>Polyphaga</taxon>
        <taxon>Cucujiformia</taxon>
        <taxon>Nitidulidae</taxon>
        <taxon>Meligethinae</taxon>
        <taxon>Brassicogethes</taxon>
    </lineage>
</organism>
<dbReference type="OrthoDB" id="8063830at2759"/>
<dbReference type="AlphaFoldDB" id="A0A9P0ARN1"/>
<accession>A0A9P0ARN1</accession>
<proteinExistence type="predicted"/>
<keyword evidence="2" id="KW-1185">Reference proteome</keyword>
<dbReference type="Proteomes" id="UP001154078">
    <property type="component" value="Chromosome 1"/>
</dbReference>
<evidence type="ECO:0000313" key="1">
    <source>
        <dbReference type="EMBL" id="CAH0546801.1"/>
    </source>
</evidence>
<sequence>MPHSVCVCKYHANFSYLVESIHKEIKTFPQSSKELLLALCCNIDASKCMNGKCEECENDIEYTLVPLRILSEYTELNITWKFWQNSLGRPHLLHISGSVKAALESLQGLLGLGKHANVKHLCVTCEHLEPGDRKQASEACDAWILDTCRLEITRIEICLQQNAS</sequence>
<dbReference type="EMBL" id="OV121132">
    <property type="protein sequence ID" value="CAH0546801.1"/>
    <property type="molecule type" value="Genomic_DNA"/>
</dbReference>
<gene>
    <name evidence="1" type="ORF">MELIAE_LOCUS893</name>
</gene>
<name>A0A9P0ARN1_BRAAE</name>
<protein>
    <submittedName>
        <fullName evidence="1">Uncharacterized protein</fullName>
    </submittedName>
</protein>
<evidence type="ECO:0000313" key="2">
    <source>
        <dbReference type="Proteomes" id="UP001154078"/>
    </source>
</evidence>
<reference evidence="1" key="1">
    <citation type="submission" date="2021-12" db="EMBL/GenBank/DDBJ databases">
        <authorList>
            <person name="King R."/>
        </authorList>
    </citation>
    <scope>NUCLEOTIDE SEQUENCE</scope>
</reference>